<organism evidence="5 6">
    <name type="scientific">Vagococcus coleopterorum</name>
    <dbReference type="NCBI Taxonomy" id="2714946"/>
    <lineage>
        <taxon>Bacteria</taxon>
        <taxon>Bacillati</taxon>
        <taxon>Bacillota</taxon>
        <taxon>Bacilli</taxon>
        <taxon>Lactobacillales</taxon>
        <taxon>Enterococcaceae</taxon>
        <taxon>Vagococcus</taxon>
    </lineage>
</organism>
<dbReference type="AlphaFoldDB" id="A0A6G8ANU6"/>
<dbReference type="Gene3D" id="3.40.1410.10">
    <property type="entry name" value="Chorismate lyase-like"/>
    <property type="match status" value="1"/>
</dbReference>
<dbReference type="SMART" id="SM00345">
    <property type="entry name" value="HTH_GNTR"/>
    <property type="match status" value="1"/>
</dbReference>
<dbReference type="SUPFAM" id="SSF46785">
    <property type="entry name" value="Winged helix' DNA-binding domain"/>
    <property type="match status" value="1"/>
</dbReference>
<evidence type="ECO:0000259" key="4">
    <source>
        <dbReference type="PROSITE" id="PS50949"/>
    </source>
</evidence>
<keyword evidence="6" id="KW-1185">Reference proteome</keyword>
<dbReference type="InterPro" id="IPR050679">
    <property type="entry name" value="Bact_HTH_transcr_reg"/>
</dbReference>
<dbReference type="NCBIfam" id="NF041547">
    <property type="entry name" value="GntR_LSA1692"/>
    <property type="match status" value="1"/>
</dbReference>
<dbReference type="PRINTS" id="PR00035">
    <property type="entry name" value="HTHGNTR"/>
</dbReference>
<reference evidence="5 6" key="1">
    <citation type="submission" date="2020-03" db="EMBL/GenBank/DDBJ databases">
        <title>Vagococcus sp. nov., isolated from beetles.</title>
        <authorList>
            <person name="Hyun D.-W."/>
            <person name="Bae J.-W."/>
        </authorList>
    </citation>
    <scope>NUCLEOTIDE SEQUENCE [LARGE SCALE GENOMIC DNA]</scope>
    <source>
        <strain evidence="5 6">HDW17A</strain>
    </source>
</reference>
<dbReference type="InterPro" id="IPR000524">
    <property type="entry name" value="Tscrpt_reg_HTH_GntR"/>
</dbReference>
<dbReference type="Proteomes" id="UP000500890">
    <property type="component" value="Chromosome"/>
</dbReference>
<evidence type="ECO:0000313" key="5">
    <source>
        <dbReference type="EMBL" id="QIL46754.1"/>
    </source>
</evidence>
<dbReference type="GO" id="GO:0003677">
    <property type="term" value="F:DNA binding"/>
    <property type="evidence" value="ECO:0007669"/>
    <property type="project" value="UniProtKB-KW"/>
</dbReference>
<name>A0A6G8ANU6_9ENTE</name>
<dbReference type="CDD" id="cd07377">
    <property type="entry name" value="WHTH_GntR"/>
    <property type="match status" value="1"/>
</dbReference>
<dbReference type="KEGG" id="vah:G7081_06590"/>
<dbReference type="Gene3D" id="1.10.10.10">
    <property type="entry name" value="Winged helix-like DNA-binding domain superfamily/Winged helix DNA-binding domain"/>
    <property type="match status" value="1"/>
</dbReference>
<feature type="domain" description="HTH gntR-type" evidence="4">
    <location>
        <begin position="6"/>
        <end position="74"/>
    </location>
</feature>
<dbReference type="PANTHER" id="PTHR44846">
    <property type="entry name" value="MANNOSYL-D-GLYCERATE TRANSPORT/METABOLISM SYSTEM REPRESSOR MNGR-RELATED"/>
    <property type="match status" value="1"/>
</dbReference>
<dbReference type="GO" id="GO:0045892">
    <property type="term" value="P:negative regulation of DNA-templated transcription"/>
    <property type="evidence" value="ECO:0007669"/>
    <property type="project" value="TreeGrafter"/>
</dbReference>
<dbReference type="SMART" id="SM00866">
    <property type="entry name" value="UTRA"/>
    <property type="match status" value="1"/>
</dbReference>
<evidence type="ECO:0000256" key="1">
    <source>
        <dbReference type="ARBA" id="ARBA00023015"/>
    </source>
</evidence>
<evidence type="ECO:0000256" key="2">
    <source>
        <dbReference type="ARBA" id="ARBA00023125"/>
    </source>
</evidence>
<proteinExistence type="predicted"/>
<dbReference type="Pfam" id="PF07702">
    <property type="entry name" value="UTRA"/>
    <property type="match status" value="1"/>
</dbReference>
<protein>
    <submittedName>
        <fullName evidence="5">GntR family transcriptional regulator</fullName>
    </submittedName>
</protein>
<dbReference type="PANTHER" id="PTHR44846:SF1">
    <property type="entry name" value="MANNOSYL-D-GLYCERATE TRANSPORT_METABOLISM SYSTEM REPRESSOR MNGR-RELATED"/>
    <property type="match status" value="1"/>
</dbReference>
<dbReference type="InterPro" id="IPR028978">
    <property type="entry name" value="Chorismate_lyase_/UTRA_dom_sf"/>
</dbReference>
<dbReference type="InterPro" id="IPR036390">
    <property type="entry name" value="WH_DNA-bd_sf"/>
</dbReference>
<dbReference type="InterPro" id="IPR036388">
    <property type="entry name" value="WH-like_DNA-bd_sf"/>
</dbReference>
<dbReference type="EMBL" id="CP049886">
    <property type="protein sequence ID" value="QIL46754.1"/>
    <property type="molecule type" value="Genomic_DNA"/>
</dbReference>
<dbReference type="InterPro" id="IPR011663">
    <property type="entry name" value="UTRA"/>
</dbReference>
<dbReference type="RefSeq" id="WP_166008142.1">
    <property type="nucleotide sequence ID" value="NZ_CP049886.1"/>
</dbReference>
<evidence type="ECO:0000256" key="3">
    <source>
        <dbReference type="ARBA" id="ARBA00023163"/>
    </source>
</evidence>
<dbReference type="PROSITE" id="PS50949">
    <property type="entry name" value="HTH_GNTR"/>
    <property type="match status" value="1"/>
</dbReference>
<gene>
    <name evidence="5" type="ORF">G7081_06590</name>
</gene>
<dbReference type="GO" id="GO:0003700">
    <property type="term" value="F:DNA-binding transcription factor activity"/>
    <property type="evidence" value="ECO:0007669"/>
    <property type="project" value="InterPro"/>
</dbReference>
<evidence type="ECO:0000313" key="6">
    <source>
        <dbReference type="Proteomes" id="UP000500890"/>
    </source>
</evidence>
<sequence length="241" mass="27601">MNNKTLPIYKKIAEELLKDIKSGSLAGGERLPTEYELAETFQVSRLTIRKAIDYLIARNVLIKQKNHGTYVVEQSKIQSGAMGLAGFSESIRNLGMTPTTKLIEMNEIYLPEQDIVERLQLEKNESVIYIKRVRYANDEPLVIENLHIPKKFLGDINSIDFENDSIFEVIEKQILIGYSQQEVSAELVSRTSSELLEIEHRSPILLVNTTTYSVQGGPILIDNSYYRSDKYIFKNILQRNQ</sequence>
<accession>A0A6G8ANU6</accession>
<keyword evidence="3" id="KW-0804">Transcription</keyword>
<dbReference type="Pfam" id="PF00392">
    <property type="entry name" value="GntR"/>
    <property type="match status" value="1"/>
</dbReference>
<dbReference type="SUPFAM" id="SSF64288">
    <property type="entry name" value="Chorismate lyase-like"/>
    <property type="match status" value="1"/>
</dbReference>
<keyword evidence="1" id="KW-0805">Transcription regulation</keyword>
<keyword evidence="2" id="KW-0238">DNA-binding</keyword>